<reference evidence="2 3" key="1">
    <citation type="submission" date="2022-11" db="EMBL/GenBank/DDBJ databases">
        <title>Nonomuraea corallina sp. nov., a new species of the genus Nonomuraea isolated from sea side sediment in Thai sea.</title>
        <authorList>
            <person name="Ngamcharungchit C."/>
            <person name="Matsumoto A."/>
            <person name="Suriyachadkun C."/>
            <person name="Panbangred W."/>
            <person name="Inahashi Y."/>
            <person name="Intra B."/>
        </authorList>
    </citation>
    <scope>NUCLEOTIDE SEQUENCE [LARGE SCALE GENOMIC DNA]</scope>
    <source>
        <strain evidence="2 3">DSM 43553</strain>
    </source>
</reference>
<evidence type="ECO:0000313" key="3">
    <source>
        <dbReference type="Proteomes" id="UP001212498"/>
    </source>
</evidence>
<accession>A0ABT4SV48</accession>
<sequence length="138" mass="15083">MRRKIGMIVLSSALTMAVTPAQAHAAAGWQCWANSYQNDGDAGGRSAYTQFLYDNSTTNQVKGNFYALDERMTLKNGTSYRVILRLFNARTGAQIGYLSAAANSPNKIKDLDLAEDIPVKLELTMNRFHVCTATGAIT</sequence>
<protein>
    <submittedName>
        <fullName evidence="2">Uncharacterized protein</fullName>
    </submittedName>
</protein>
<comment type="caution">
    <text evidence="2">The sequence shown here is derived from an EMBL/GenBank/DDBJ whole genome shotgun (WGS) entry which is preliminary data.</text>
</comment>
<dbReference type="RefSeq" id="WP_271276143.1">
    <property type="nucleotide sequence ID" value="NZ_BAABFD010000016.1"/>
</dbReference>
<proteinExistence type="predicted"/>
<evidence type="ECO:0000313" key="2">
    <source>
        <dbReference type="EMBL" id="MDA0641142.1"/>
    </source>
</evidence>
<keyword evidence="3" id="KW-1185">Reference proteome</keyword>
<feature type="signal peptide" evidence="1">
    <location>
        <begin position="1"/>
        <end position="25"/>
    </location>
</feature>
<gene>
    <name evidence="2" type="ORF">OUY24_10985</name>
</gene>
<organism evidence="2 3">
    <name type="scientific">Nonomuraea ferruginea</name>
    <dbReference type="NCBI Taxonomy" id="46174"/>
    <lineage>
        <taxon>Bacteria</taxon>
        <taxon>Bacillati</taxon>
        <taxon>Actinomycetota</taxon>
        <taxon>Actinomycetes</taxon>
        <taxon>Streptosporangiales</taxon>
        <taxon>Streptosporangiaceae</taxon>
        <taxon>Nonomuraea</taxon>
    </lineage>
</organism>
<dbReference type="EMBL" id="JAPNUD010000021">
    <property type="protein sequence ID" value="MDA0641142.1"/>
    <property type="molecule type" value="Genomic_DNA"/>
</dbReference>
<feature type="chain" id="PRO_5045997012" evidence="1">
    <location>
        <begin position="26"/>
        <end position="138"/>
    </location>
</feature>
<evidence type="ECO:0000256" key="1">
    <source>
        <dbReference type="SAM" id="SignalP"/>
    </source>
</evidence>
<keyword evidence="1" id="KW-0732">Signal</keyword>
<dbReference type="Proteomes" id="UP001212498">
    <property type="component" value="Unassembled WGS sequence"/>
</dbReference>
<name>A0ABT4SV48_9ACTN</name>